<dbReference type="PANTHER" id="PTHR43441:SF12">
    <property type="entry name" value="RIBOSOMAL N-ACETYLTRANSFERASE YDAF-RELATED"/>
    <property type="match status" value="1"/>
</dbReference>
<dbReference type="RefSeq" id="WP_123065654.1">
    <property type="nucleotide sequence ID" value="NZ_RIAS01000011.1"/>
</dbReference>
<dbReference type="SUPFAM" id="SSF55729">
    <property type="entry name" value="Acyl-CoA N-acyltransferases (Nat)"/>
    <property type="match status" value="1"/>
</dbReference>
<name>A0A5M9WWJ0_PAEAM</name>
<dbReference type="EMBL" id="RIAS01000011">
    <property type="protein sequence ID" value="KAA8785892.1"/>
    <property type="molecule type" value="Genomic_DNA"/>
</dbReference>
<dbReference type="InterPro" id="IPR000182">
    <property type="entry name" value="GNAT_dom"/>
</dbReference>
<feature type="domain" description="N-acetyltransferase" evidence="1">
    <location>
        <begin position="21"/>
        <end position="172"/>
    </location>
</feature>
<dbReference type="Pfam" id="PF13302">
    <property type="entry name" value="Acetyltransf_3"/>
    <property type="match status" value="1"/>
</dbReference>
<comment type="caution">
    <text evidence="2">The sequence shown here is derived from an EMBL/GenBank/DDBJ whole genome shotgun (WGS) entry which is preliminary data.</text>
</comment>
<dbReference type="GO" id="GO:0008999">
    <property type="term" value="F:protein-N-terminal-alanine acetyltransferase activity"/>
    <property type="evidence" value="ECO:0007669"/>
    <property type="project" value="TreeGrafter"/>
</dbReference>
<keyword evidence="2" id="KW-0808">Transferase</keyword>
<dbReference type="PROSITE" id="PS51186">
    <property type="entry name" value="GNAT"/>
    <property type="match status" value="1"/>
</dbReference>
<dbReference type="AlphaFoldDB" id="A0A5M9WWJ0"/>
<evidence type="ECO:0000259" key="1">
    <source>
        <dbReference type="PROSITE" id="PS51186"/>
    </source>
</evidence>
<dbReference type="PANTHER" id="PTHR43441">
    <property type="entry name" value="RIBOSOMAL-PROTEIN-SERINE ACETYLTRANSFERASE"/>
    <property type="match status" value="1"/>
</dbReference>
<dbReference type="Proteomes" id="UP000323664">
    <property type="component" value="Unassembled WGS sequence"/>
</dbReference>
<dbReference type="GO" id="GO:0005737">
    <property type="term" value="C:cytoplasm"/>
    <property type="evidence" value="ECO:0007669"/>
    <property type="project" value="TreeGrafter"/>
</dbReference>
<dbReference type="OrthoDB" id="9784707at2"/>
<evidence type="ECO:0000313" key="3">
    <source>
        <dbReference type="Proteomes" id="UP000323664"/>
    </source>
</evidence>
<organism evidence="2 3">
    <name type="scientific">Paenibacillus amylolyticus</name>
    <dbReference type="NCBI Taxonomy" id="1451"/>
    <lineage>
        <taxon>Bacteria</taxon>
        <taxon>Bacillati</taxon>
        <taxon>Bacillota</taxon>
        <taxon>Bacilli</taxon>
        <taxon>Bacillales</taxon>
        <taxon>Paenibacillaceae</taxon>
        <taxon>Paenibacillus</taxon>
    </lineage>
</organism>
<dbReference type="InterPro" id="IPR051908">
    <property type="entry name" value="Ribosomal_N-acetyltransferase"/>
</dbReference>
<protein>
    <submittedName>
        <fullName evidence="2">GNAT family N-acetyltransferase</fullName>
    </submittedName>
</protein>
<dbReference type="GO" id="GO:1990189">
    <property type="term" value="F:protein N-terminal-serine acetyltransferase activity"/>
    <property type="evidence" value="ECO:0007669"/>
    <property type="project" value="TreeGrafter"/>
</dbReference>
<sequence length="184" mass="21779">MLPFQVNDSIQLKLIQYQDRDELYSLIDENRVILREWLLWVDKRQSPEDLDTVIEMWTRNYEERNGFDAGIWLNQELVGMLGLHYIDWKNKATSIGYFLSESSQGKGIITTSIQKLSTYLFNELKLNRIMIQCAENNLKSRAIPEKIGFINEGTSRQAQWLYDHYENIVTYSLLSRDWQEEVST</sequence>
<reference evidence="2 3" key="1">
    <citation type="journal article" date="2019" name="J. Ind. Microbiol. Biotechnol.">
        <title>Paenibacillus amylolyticus 27C64 has a diverse set of carbohydrate-active enzymes and complete pectin deconstruction system.</title>
        <authorList>
            <person name="Keggi C."/>
            <person name="Doran-Peterson J."/>
        </authorList>
    </citation>
    <scope>NUCLEOTIDE SEQUENCE [LARGE SCALE GENOMIC DNA]</scope>
    <source>
        <strain evidence="2 3">27C64</strain>
    </source>
</reference>
<proteinExistence type="predicted"/>
<evidence type="ECO:0000313" key="2">
    <source>
        <dbReference type="EMBL" id="KAA8785892.1"/>
    </source>
</evidence>
<dbReference type="Gene3D" id="3.40.630.30">
    <property type="match status" value="1"/>
</dbReference>
<dbReference type="InterPro" id="IPR016181">
    <property type="entry name" value="Acyl_CoA_acyltransferase"/>
</dbReference>
<gene>
    <name evidence="2" type="ORF">EC604_18825</name>
</gene>
<accession>A0A5M9WWJ0</accession>